<dbReference type="Pfam" id="PF10276">
    <property type="entry name" value="zf-CHCC"/>
    <property type="match status" value="1"/>
</dbReference>
<accession>A0A6N4R6B3</accession>
<feature type="domain" description="Zinc finger CHCC-type" evidence="1">
    <location>
        <begin position="25"/>
        <end position="63"/>
    </location>
</feature>
<keyword evidence="2" id="KW-0479">Metal-binding</keyword>
<comment type="caution">
    <text evidence="2">The sequence shown here is derived from an EMBL/GenBank/DDBJ whole genome shotgun (WGS) entry which is preliminary data.</text>
</comment>
<dbReference type="GO" id="GO:0008270">
    <property type="term" value="F:zinc ion binding"/>
    <property type="evidence" value="ECO:0007669"/>
    <property type="project" value="UniProtKB-KW"/>
</dbReference>
<dbReference type="EMBL" id="VAFM01000001">
    <property type="protein sequence ID" value="TKW62056.1"/>
    <property type="molecule type" value="Genomic_DNA"/>
</dbReference>
<proteinExistence type="predicted"/>
<evidence type="ECO:0000259" key="1">
    <source>
        <dbReference type="Pfam" id="PF10276"/>
    </source>
</evidence>
<keyword evidence="2" id="KW-0862">Zinc</keyword>
<evidence type="ECO:0000313" key="3">
    <source>
        <dbReference type="Proteomes" id="UP000320948"/>
    </source>
</evidence>
<dbReference type="Proteomes" id="UP000320948">
    <property type="component" value="Unassembled WGS sequence"/>
</dbReference>
<reference evidence="2 3" key="1">
    <citation type="journal article" date="2017" name="Nat. Commun.">
        <title>In situ click chemistry generation of cyclooxygenase-2 inhibitors.</title>
        <authorList>
            <person name="Bhardwaj A."/>
            <person name="Kaur J."/>
            <person name="Wuest M."/>
            <person name="Wuest F."/>
        </authorList>
    </citation>
    <scope>NUCLEOTIDE SEQUENCE [LARGE SCALE GENOMIC DNA]</scope>
    <source>
        <strain evidence="2">S2_018_000_R2_106</strain>
    </source>
</reference>
<dbReference type="AlphaFoldDB" id="A0A6N4R6B3"/>
<dbReference type="InterPro" id="IPR019401">
    <property type="entry name" value="Znf_CHCC"/>
</dbReference>
<organism evidence="2 3">
    <name type="scientific">Blastochloris viridis</name>
    <name type="common">Rhodopseudomonas viridis</name>
    <dbReference type="NCBI Taxonomy" id="1079"/>
    <lineage>
        <taxon>Bacteria</taxon>
        <taxon>Pseudomonadati</taxon>
        <taxon>Pseudomonadota</taxon>
        <taxon>Alphaproteobacteria</taxon>
        <taxon>Hyphomicrobiales</taxon>
        <taxon>Blastochloridaceae</taxon>
        <taxon>Blastochloris</taxon>
    </lineage>
</organism>
<evidence type="ECO:0000313" key="2">
    <source>
        <dbReference type="EMBL" id="TKW62056.1"/>
    </source>
</evidence>
<name>A0A6N4R6B3_BLAVI</name>
<gene>
    <name evidence="2" type="ORF">DI628_05405</name>
</gene>
<keyword evidence="2" id="KW-0863">Zinc-finger</keyword>
<sequence>MSEAIAPALKPAAFKGETTRTGSLKVVCGGPSFSRHPQVYLTMVDDAAGQPSHVVCPYCSHTFVYDAAMATPGHGHH</sequence>
<dbReference type="Gene3D" id="2.60.260.40">
    <property type="entry name" value="q5lls5 like domains"/>
    <property type="match status" value="1"/>
</dbReference>
<protein>
    <submittedName>
        <fullName evidence="2">Zinc-finger domain-containing protein</fullName>
    </submittedName>
</protein>